<keyword evidence="4" id="KW-1185">Reference proteome</keyword>
<organism evidence="3 4">
    <name type="scientific">Lachnellula willkommii</name>
    <dbReference type="NCBI Taxonomy" id="215461"/>
    <lineage>
        <taxon>Eukaryota</taxon>
        <taxon>Fungi</taxon>
        <taxon>Dikarya</taxon>
        <taxon>Ascomycota</taxon>
        <taxon>Pezizomycotina</taxon>
        <taxon>Leotiomycetes</taxon>
        <taxon>Helotiales</taxon>
        <taxon>Lachnaceae</taxon>
        <taxon>Lachnellula</taxon>
    </lineage>
</organism>
<dbReference type="PRINTS" id="PR00081">
    <property type="entry name" value="GDHRDH"/>
</dbReference>
<gene>
    <name evidence="3" type="primary">yxbG_1</name>
    <name evidence="3" type="ORF">LAWI1_G003159</name>
</gene>
<proteinExistence type="inferred from homology"/>
<comment type="caution">
    <text evidence="3">The sequence shown here is derived from an EMBL/GenBank/DDBJ whole genome shotgun (WGS) entry which is preliminary data.</text>
</comment>
<dbReference type="InterPro" id="IPR036291">
    <property type="entry name" value="NAD(P)-bd_dom_sf"/>
</dbReference>
<evidence type="ECO:0000256" key="2">
    <source>
        <dbReference type="ARBA" id="ARBA00023002"/>
    </source>
</evidence>
<evidence type="ECO:0000313" key="4">
    <source>
        <dbReference type="Proteomes" id="UP000315522"/>
    </source>
</evidence>
<reference evidence="3 4" key="1">
    <citation type="submission" date="2018-05" db="EMBL/GenBank/DDBJ databases">
        <title>Genome sequencing and assembly of the regulated plant pathogen Lachnellula willkommii and related sister species for the development of diagnostic species identification markers.</title>
        <authorList>
            <person name="Giroux E."/>
            <person name="Bilodeau G."/>
        </authorList>
    </citation>
    <scope>NUCLEOTIDE SEQUENCE [LARGE SCALE GENOMIC DNA]</scope>
    <source>
        <strain evidence="3 4">CBS 172.35</strain>
    </source>
</reference>
<dbReference type="Gene3D" id="3.40.50.720">
    <property type="entry name" value="NAD(P)-binding Rossmann-like Domain"/>
    <property type="match status" value="2"/>
</dbReference>
<dbReference type="PANTHER" id="PTHR42760:SF115">
    <property type="entry name" value="3-OXOACYL-[ACYL-CARRIER-PROTEIN] REDUCTASE FABG"/>
    <property type="match status" value="1"/>
</dbReference>
<dbReference type="SUPFAM" id="SSF51735">
    <property type="entry name" value="NAD(P)-binding Rossmann-fold domains"/>
    <property type="match status" value="1"/>
</dbReference>
<keyword evidence="2" id="KW-0560">Oxidoreductase</keyword>
<dbReference type="AlphaFoldDB" id="A0A559M9N4"/>
<protein>
    <submittedName>
        <fullName evidence="3">Putative oxidoreductase</fullName>
    </submittedName>
</protein>
<dbReference type="CDD" id="cd05233">
    <property type="entry name" value="SDR_c"/>
    <property type="match status" value="1"/>
</dbReference>
<dbReference type="EMBL" id="QGML01001146">
    <property type="protein sequence ID" value="TVY89676.1"/>
    <property type="molecule type" value="Genomic_DNA"/>
</dbReference>
<name>A0A559M9N4_9HELO</name>
<dbReference type="InterPro" id="IPR002347">
    <property type="entry name" value="SDR_fam"/>
</dbReference>
<dbReference type="Proteomes" id="UP000315522">
    <property type="component" value="Unassembled WGS sequence"/>
</dbReference>
<sequence>MRRFRTSKRSVVSSSLASVKVPLEDGALAAIAVLLARKGAKIFGGNRTLASAIATKEATEAEGGPNMDASIDILVNYVGRSEPGCPATWNSQMDSSLKPVFLACHNVLPVMEEQGGVGCSAAKAAIMQFMKATAVIYAPKGVRLNTVVPGLDTPYTKNLVTRFASDGGYEAYMKMRNAQVPTGRMGVAWDVADTTLFLVSEEAKYITGQKIVVDGGIASSTGRA</sequence>
<comment type="similarity">
    <text evidence="1">Belongs to the short-chain dehydrogenases/reductases (SDR) family.</text>
</comment>
<accession>A0A559M9N4</accession>
<dbReference type="GO" id="GO:0016616">
    <property type="term" value="F:oxidoreductase activity, acting on the CH-OH group of donors, NAD or NADP as acceptor"/>
    <property type="evidence" value="ECO:0007669"/>
    <property type="project" value="TreeGrafter"/>
</dbReference>
<dbReference type="Pfam" id="PF13561">
    <property type="entry name" value="adh_short_C2"/>
    <property type="match status" value="1"/>
</dbReference>
<evidence type="ECO:0000313" key="3">
    <source>
        <dbReference type="EMBL" id="TVY89676.1"/>
    </source>
</evidence>
<dbReference type="PANTHER" id="PTHR42760">
    <property type="entry name" value="SHORT-CHAIN DEHYDROGENASES/REDUCTASES FAMILY MEMBER"/>
    <property type="match status" value="1"/>
</dbReference>
<evidence type="ECO:0000256" key="1">
    <source>
        <dbReference type="ARBA" id="ARBA00006484"/>
    </source>
</evidence>